<dbReference type="RefSeq" id="WP_089238944.1">
    <property type="nucleotide sequence ID" value="NZ_FZOK01000004.1"/>
</dbReference>
<dbReference type="GO" id="GO:0015074">
    <property type="term" value="P:DNA integration"/>
    <property type="evidence" value="ECO:0007669"/>
    <property type="project" value="InterPro"/>
</dbReference>
<dbReference type="Gene3D" id="1.10.443.10">
    <property type="entry name" value="Intergrase catalytic core"/>
    <property type="match status" value="1"/>
</dbReference>
<keyword evidence="1" id="KW-0233">DNA recombination</keyword>
<dbReference type="PROSITE" id="PS51898">
    <property type="entry name" value="TYR_RECOMBINASE"/>
    <property type="match status" value="1"/>
</dbReference>
<dbReference type="InterPro" id="IPR011010">
    <property type="entry name" value="DNA_brk_join_enz"/>
</dbReference>
<protein>
    <submittedName>
        <fullName evidence="3">Phage integrase family protein</fullName>
    </submittedName>
</protein>
<dbReference type="PANTHER" id="PTHR30349:SF64">
    <property type="entry name" value="PROPHAGE INTEGRASE INTD-RELATED"/>
    <property type="match status" value="1"/>
</dbReference>
<dbReference type="InterPro" id="IPR013762">
    <property type="entry name" value="Integrase-like_cat_sf"/>
</dbReference>
<sequence>MNLSFKLKTQDKNSKGESPIYLRMRYSDSNGRTTESSIFSGVDVLPQHFKNGDIIVKTPNYSSKRIKLDSIISDVEKIISELYSDGLIPYPKVVKERYTDMKKVKEMSSPKSITFWGGYKEFFETKKHKSRGYTKTFISLKNRLEDFEKYKRIKLSFDYVVGNSFQFQNQFQNFLWEEKKLSNGYINKLFENLSNYLFFCFNSNYISKKPSFKKNDTVENLEKIYLYEDEVLKLSQSKLWDYVEGKDYSKNPHIYFIEDELLGTKGEKYGEVRKITNWELVKDVFLFQCSIGCRYSDILEFKVNHFDFGGDKGTFSWVQQKTDKRVSVPINPISSEIYKKYSRGKSLSQNLFPKLSNQKFNKSLKLLLKDLKFNRLVSKPKKIGSKVVDEDNKFLWEMISSHSGRKTFIKNMIDLGSMDYMTIMSMTGHKTIREFQKYVSVSPHDLDKGRKLYKKLQSEGGDENEELIKLFESLEDDKKSLVFSLIRSFVK</sequence>
<dbReference type="GO" id="GO:0006310">
    <property type="term" value="P:DNA recombination"/>
    <property type="evidence" value="ECO:0007669"/>
    <property type="project" value="UniProtKB-KW"/>
</dbReference>
<dbReference type="Pfam" id="PF00589">
    <property type="entry name" value="Phage_integrase"/>
    <property type="match status" value="1"/>
</dbReference>
<dbReference type="SUPFAM" id="SSF56349">
    <property type="entry name" value="DNA breaking-rejoining enzymes"/>
    <property type="match status" value="1"/>
</dbReference>
<evidence type="ECO:0000313" key="3">
    <source>
        <dbReference type="EMBL" id="SNS17354.1"/>
    </source>
</evidence>
<dbReference type="Pfam" id="PF17293">
    <property type="entry name" value="Arm-DNA-bind_5"/>
    <property type="match status" value="1"/>
</dbReference>
<dbReference type="EMBL" id="FZOK01000004">
    <property type="protein sequence ID" value="SNS17354.1"/>
    <property type="molecule type" value="Genomic_DNA"/>
</dbReference>
<evidence type="ECO:0000259" key="2">
    <source>
        <dbReference type="PROSITE" id="PS51898"/>
    </source>
</evidence>
<proteinExistence type="predicted"/>
<keyword evidence="4" id="KW-1185">Reference proteome</keyword>
<evidence type="ECO:0000256" key="1">
    <source>
        <dbReference type="ARBA" id="ARBA00023172"/>
    </source>
</evidence>
<dbReference type="InterPro" id="IPR050090">
    <property type="entry name" value="Tyrosine_recombinase_XerCD"/>
</dbReference>
<dbReference type="InterPro" id="IPR035386">
    <property type="entry name" value="Arm-DNA-bind_5"/>
</dbReference>
<reference evidence="4" key="1">
    <citation type="submission" date="2017-06" db="EMBL/GenBank/DDBJ databases">
        <authorList>
            <person name="Varghese N."/>
            <person name="Submissions S."/>
        </authorList>
    </citation>
    <scope>NUCLEOTIDE SEQUENCE [LARGE SCALE GENOMIC DNA]</scope>
    <source>
        <strain evidence="4">5C</strain>
    </source>
</reference>
<evidence type="ECO:0000313" key="4">
    <source>
        <dbReference type="Proteomes" id="UP000198480"/>
    </source>
</evidence>
<dbReference type="AlphaFoldDB" id="A0A239CD13"/>
<feature type="domain" description="Tyr recombinase" evidence="2">
    <location>
        <begin position="250"/>
        <end position="454"/>
    </location>
</feature>
<dbReference type="Proteomes" id="UP000198480">
    <property type="component" value="Unassembled WGS sequence"/>
</dbReference>
<name>A0A239CD13_9BACT</name>
<organism evidence="3 4">
    <name type="scientific">Belliella buryatensis</name>
    <dbReference type="NCBI Taxonomy" id="1500549"/>
    <lineage>
        <taxon>Bacteria</taxon>
        <taxon>Pseudomonadati</taxon>
        <taxon>Bacteroidota</taxon>
        <taxon>Cytophagia</taxon>
        <taxon>Cytophagales</taxon>
        <taxon>Cyclobacteriaceae</taxon>
        <taxon>Belliella</taxon>
    </lineage>
</organism>
<dbReference type="InterPro" id="IPR002104">
    <property type="entry name" value="Integrase_catalytic"/>
</dbReference>
<dbReference type="PANTHER" id="PTHR30349">
    <property type="entry name" value="PHAGE INTEGRASE-RELATED"/>
    <property type="match status" value="1"/>
</dbReference>
<gene>
    <name evidence="3" type="ORF">SAMN06295967_104182</name>
</gene>
<accession>A0A239CD13</accession>
<dbReference type="GO" id="GO:0003677">
    <property type="term" value="F:DNA binding"/>
    <property type="evidence" value="ECO:0007669"/>
    <property type="project" value="InterPro"/>
</dbReference>